<keyword evidence="3" id="KW-1185">Reference proteome</keyword>
<proteinExistence type="predicted"/>
<gene>
    <name evidence="2" type="ORF">BMF94_6215</name>
</gene>
<evidence type="ECO:0008006" key="4">
    <source>
        <dbReference type="Google" id="ProtNLM"/>
    </source>
</evidence>
<dbReference type="Proteomes" id="UP000237144">
    <property type="component" value="Unassembled WGS sequence"/>
</dbReference>
<feature type="compositionally biased region" description="Polar residues" evidence="1">
    <location>
        <begin position="1"/>
        <end position="14"/>
    </location>
</feature>
<evidence type="ECO:0000256" key="1">
    <source>
        <dbReference type="SAM" id="MobiDB-lite"/>
    </source>
</evidence>
<feature type="compositionally biased region" description="Basic and acidic residues" evidence="1">
    <location>
        <begin position="127"/>
        <end position="138"/>
    </location>
</feature>
<feature type="region of interest" description="Disordered" evidence="1">
    <location>
        <begin position="1"/>
        <end position="89"/>
    </location>
</feature>
<evidence type="ECO:0000313" key="2">
    <source>
        <dbReference type="EMBL" id="POY70803.1"/>
    </source>
</evidence>
<dbReference type="OrthoDB" id="15189at2759"/>
<reference evidence="2 3" key="1">
    <citation type="journal article" date="2018" name="Front. Microbiol.">
        <title>Prospects for Fungal Bioremediation of Acidic Radioactive Waste Sites: Characterization and Genome Sequence of Rhodotorula taiwanensis MD1149.</title>
        <authorList>
            <person name="Tkavc R."/>
            <person name="Matrosova V.Y."/>
            <person name="Grichenko O.E."/>
            <person name="Gostincar C."/>
            <person name="Volpe R.P."/>
            <person name="Klimenkova P."/>
            <person name="Gaidamakova E.K."/>
            <person name="Zhou C.E."/>
            <person name="Stewart B.J."/>
            <person name="Lyman M.G."/>
            <person name="Malfatti S.A."/>
            <person name="Rubinfeld B."/>
            <person name="Courtot M."/>
            <person name="Singh J."/>
            <person name="Dalgard C.L."/>
            <person name="Hamilton T."/>
            <person name="Frey K.G."/>
            <person name="Gunde-Cimerman N."/>
            <person name="Dugan L."/>
            <person name="Daly M.J."/>
        </authorList>
    </citation>
    <scope>NUCLEOTIDE SEQUENCE [LARGE SCALE GENOMIC DNA]</scope>
    <source>
        <strain evidence="2 3">MD1149</strain>
    </source>
</reference>
<protein>
    <recommendedName>
        <fullName evidence="4">Oxidoreductase-like domain-containing protein</fullName>
    </recommendedName>
</protein>
<dbReference type="AlphaFoldDB" id="A0A2S5B1Z1"/>
<dbReference type="EMBL" id="PJQD01000097">
    <property type="protein sequence ID" value="POY70803.1"/>
    <property type="molecule type" value="Genomic_DNA"/>
</dbReference>
<organism evidence="2 3">
    <name type="scientific">Rhodotorula taiwanensis</name>
    <dbReference type="NCBI Taxonomy" id="741276"/>
    <lineage>
        <taxon>Eukaryota</taxon>
        <taxon>Fungi</taxon>
        <taxon>Dikarya</taxon>
        <taxon>Basidiomycota</taxon>
        <taxon>Pucciniomycotina</taxon>
        <taxon>Microbotryomycetes</taxon>
        <taxon>Sporidiobolales</taxon>
        <taxon>Sporidiobolaceae</taxon>
        <taxon>Rhodotorula</taxon>
    </lineage>
</organism>
<comment type="caution">
    <text evidence="2">The sequence shown here is derived from an EMBL/GenBank/DDBJ whole genome shotgun (WGS) entry which is preliminary data.</text>
</comment>
<name>A0A2S5B1Z1_9BASI</name>
<feature type="compositionally biased region" description="Basic residues" evidence="1">
    <location>
        <begin position="60"/>
        <end position="72"/>
    </location>
</feature>
<feature type="compositionally biased region" description="Basic and acidic residues" evidence="1">
    <location>
        <begin position="78"/>
        <end position="88"/>
    </location>
</feature>
<accession>A0A2S5B1Z1</accession>
<feature type="region of interest" description="Disordered" evidence="1">
    <location>
        <begin position="127"/>
        <end position="183"/>
    </location>
</feature>
<evidence type="ECO:0000313" key="3">
    <source>
        <dbReference type="Proteomes" id="UP000237144"/>
    </source>
</evidence>
<sequence>MLSSILGSLVGQVTPSKAEPESDSSAASTAPSTPPVEPADAAQADDDGDPFARSAFFQRLKTKGRHDRKRIKMIQDAALRDEPPKEPDPWECCAGSCGIECVVTMWWEEEKTWRDLRPDWRQIKQRLKDEEEDRKRAEEEEEAISGPARRAAGDDRSPPKTATAGKPALEISLEEETEQKLSL</sequence>